<feature type="non-terminal residue" evidence="1">
    <location>
        <position position="1"/>
    </location>
</feature>
<sequence length="281" mass="30804">VVPPVGELIFDDPPGDVHIKYGYIKSDENYVIKIASGFPKNDFLGLSTSHGLMVMFDKNSGYLKCVLHDEGHLTDIRTGIAGAICAKYLAPKQINKIGILGTGIQARRQLEYLALVSNCKDVVVLGRSKKNTDKYIDDMSKMGFLLKPVNSSKELCSKANLIVTTTSATKPLINEGDLRKGIHITAVGSDTHEKQELDPNILKLADCIVVDSIAQCLERGETKKAIDKNLIDKNNLVELGRVIDSEISYRKSENDITVADLTGVAVQDIMITNAVYNKLKN</sequence>
<dbReference type="EMBL" id="UINC01000941">
    <property type="protein sequence ID" value="SUZ64760.1"/>
    <property type="molecule type" value="Genomic_DNA"/>
</dbReference>
<name>A0A381PCU7_9ZZZZ</name>
<dbReference type="SUPFAM" id="SSF51735">
    <property type="entry name" value="NAD(P)-binding Rossmann-fold domains"/>
    <property type="match status" value="1"/>
</dbReference>
<dbReference type="GO" id="GO:0005737">
    <property type="term" value="C:cytoplasm"/>
    <property type="evidence" value="ECO:0007669"/>
    <property type="project" value="TreeGrafter"/>
</dbReference>
<gene>
    <name evidence="1" type="ORF">METZ01_LOCUS17614</name>
</gene>
<dbReference type="Gene3D" id="3.30.1780.10">
    <property type="entry name" value="ornithine cyclodeaminase, domain 1"/>
    <property type="match status" value="1"/>
</dbReference>
<dbReference type="PANTHER" id="PTHR13812">
    <property type="entry name" value="KETIMINE REDUCTASE MU-CRYSTALLIN"/>
    <property type="match status" value="1"/>
</dbReference>
<proteinExistence type="predicted"/>
<dbReference type="Gene3D" id="3.40.50.720">
    <property type="entry name" value="NAD(P)-binding Rossmann-like Domain"/>
    <property type="match status" value="1"/>
</dbReference>
<dbReference type="InterPro" id="IPR036291">
    <property type="entry name" value="NAD(P)-bd_dom_sf"/>
</dbReference>
<dbReference type="AlphaFoldDB" id="A0A381PCU7"/>
<evidence type="ECO:0008006" key="2">
    <source>
        <dbReference type="Google" id="ProtNLM"/>
    </source>
</evidence>
<organism evidence="1">
    <name type="scientific">marine metagenome</name>
    <dbReference type="NCBI Taxonomy" id="408172"/>
    <lineage>
        <taxon>unclassified sequences</taxon>
        <taxon>metagenomes</taxon>
        <taxon>ecological metagenomes</taxon>
    </lineage>
</organism>
<reference evidence="1" key="1">
    <citation type="submission" date="2018-05" db="EMBL/GenBank/DDBJ databases">
        <authorList>
            <person name="Lanie J.A."/>
            <person name="Ng W.-L."/>
            <person name="Kazmierczak K.M."/>
            <person name="Andrzejewski T.M."/>
            <person name="Davidsen T.M."/>
            <person name="Wayne K.J."/>
            <person name="Tettelin H."/>
            <person name="Glass J.I."/>
            <person name="Rusch D."/>
            <person name="Podicherti R."/>
            <person name="Tsui H.-C.T."/>
            <person name="Winkler M.E."/>
        </authorList>
    </citation>
    <scope>NUCLEOTIDE SEQUENCE</scope>
</reference>
<protein>
    <recommendedName>
        <fullName evidence="2">Ornithine cyclodeaminase family protein</fullName>
    </recommendedName>
</protein>
<evidence type="ECO:0000313" key="1">
    <source>
        <dbReference type="EMBL" id="SUZ64760.1"/>
    </source>
</evidence>
<dbReference type="PIRSF" id="PIRSF001439">
    <property type="entry name" value="CryM"/>
    <property type="match status" value="1"/>
</dbReference>
<dbReference type="Pfam" id="PF02423">
    <property type="entry name" value="OCD_Mu_crystall"/>
    <property type="match status" value="1"/>
</dbReference>
<accession>A0A381PCU7</accession>
<dbReference type="InterPro" id="IPR003462">
    <property type="entry name" value="ODC_Mu_crystall"/>
</dbReference>
<dbReference type="PANTHER" id="PTHR13812:SF19">
    <property type="entry name" value="KETIMINE REDUCTASE MU-CRYSTALLIN"/>
    <property type="match status" value="1"/>
</dbReference>
<dbReference type="InterPro" id="IPR023401">
    <property type="entry name" value="ODC_N"/>
</dbReference>